<comment type="caution">
    <text evidence="1">The sequence shown here is derived from an EMBL/GenBank/DDBJ whole genome shotgun (WGS) entry which is preliminary data.</text>
</comment>
<sequence length="826" mass="91915">MGETLALEVSGTRAQFDPSDEMQFPALHSNGTSVNSIRDHTSEEPIPPLKNNPELQDKLYASVMEMHAVAVQKATGSNIEDQSTVYPPDSASSEEKEIGCISEEPLFVNGLDCAVEEKQIDVQLDDEPEKQIMELTDLPAEDPVPQEEEVPLQKEKAASLPSSESVEVVLKEETAASLPSTSMESSDELSSLSNEKSSPPDVSTTSDDGIGIVPDLDLDASGWTKVTGDGLLGIPPATEQSVSASVAPPVRTLHTFYMVRIPRPIDTMDRSEIKMAELNLKERTEKRDFLNAALQMKWASKHEVVERLKAAREKERTIREALREKRKETDPLHAALKKVKGASRYAREKGQDLCTSEKELDDRIASMENRMAHNSIPLQEEKQLIREIRQLNASREQVRANAPVHAEVQETLGQKDDIQARLKPLAAEVDLLRKDQQAAFSKIAVIEEECNVLDEAISQLMKERDAATNARQKAFVSRQILYNTKNSRNDLFYQNRDEILIAKRHASQNDKKAVEEICNAQMERILSLWIGNADFRAEYVKNNERSTLKRLETLDGRALGPDEEPPLLISMNESVAAMPDNRVGSVPSEKAQLANTDIPNEKVRVQQVTNELKAPPLVKLANGKLPRQKAAEPEPTPVVSAVDANDIPALPASKSESISEDDKVKEELEAAQLKERRRQQEMAKAKEAEERKRRQAERTRAKALARAEKEAERKEKEKEKRARKKAASTAVAVGSSGDKRVEEESITEAQAGKVEASVEIASPSSEDKVSSRRRKKPVPQRSRASKAPLVHLSTKRSTWPFQIWLLIAAAVILIFIASLLLYLRSS</sequence>
<keyword evidence="2" id="KW-1185">Reference proteome</keyword>
<evidence type="ECO:0000313" key="2">
    <source>
        <dbReference type="Proteomes" id="UP001162992"/>
    </source>
</evidence>
<accession>A0ACC2CE70</accession>
<evidence type="ECO:0000313" key="1">
    <source>
        <dbReference type="EMBL" id="KAJ7540270.1"/>
    </source>
</evidence>
<proteinExistence type="predicted"/>
<organism evidence="1 2">
    <name type="scientific">Diphasiastrum complanatum</name>
    <name type="common">Issler's clubmoss</name>
    <name type="synonym">Lycopodium complanatum</name>
    <dbReference type="NCBI Taxonomy" id="34168"/>
    <lineage>
        <taxon>Eukaryota</taxon>
        <taxon>Viridiplantae</taxon>
        <taxon>Streptophyta</taxon>
        <taxon>Embryophyta</taxon>
        <taxon>Tracheophyta</taxon>
        <taxon>Lycopodiopsida</taxon>
        <taxon>Lycopodiales</taxon>
        <taxon>Lycopodiaceae</taxon>
        <taxon>Lycopodioideae</taxon>
        <taxon>Diphasiastrum</taxon>
    </lineage>
</organism>
<dbReference type="EMBL" id="CM055101">
    <property type="protein sequence ID" value="KAJ7540270.1"/>
    <property type="molecule type" value="Genomic_DNA"/>
</dbReference>
<reference evidence="2" key="1">
    <citation type="journal article" date="2024" name="Proc. Natl. Acad. Sci. U.S.A.">
        <title>Extraordinary preservation of gene collinearity over three hundred million years revealed in homosporous lycophytes.</title>
        <authorList>
            <person name="Li C."/>
            <person name="Wickell D."/>
            <person name="Kuo L.Y."/>
            <person name="Chen X."/>
            <person name="Nie B."/>
            <person name="Liao X."/>
            <person name="Peng D."/>
            <person name="Ji J."/>
            <person name="Jenkins J."/>
            <person name="Williams M."/>
            <person name="Shu S."/>
            <person name="Plott C."/>
            <person name="Barry K."/>
            <person name="Rajasekar S."/>
            <person name="Grimwood J."/>
            <person name="Han X."/>
            <person name="Sun S."/>
            <person name="Hou Z."/>
            <person name="He W."/>
            <person name="Dai G."/>
            <person name="Sun C."/>
            <person name="Schmutz J."/>
            <person name="Leebens-Mack J.H."/>
            <person name="Li F.W."/>
            <person name="Wang L."/>
        </authorList>
    </citation>
    <scope>NUCLEOTIDE SEQUENCE [LARGE SCALE GENOMIC DNA]</scope>
    <source>
        <strain evidence="2">cv. PW_Plant_1</strain>
    </source>
</reference>
<dbReference type="Proteomes" id="UP001162992">
    <property type="component" value="Chromosome 10"/>
</dbReference>
<protein>
    <submittedName>
        <fullName evidence="1">Uncharacterized protein</fullName>
    </submittedName>
</protein>
<gene>
    <name evidence="1" type="ORF">O6H91_10G007200</name>
</gene>
<name>A0ACC2CE70_DIPCM</name>